<feature type="signal peptide" evidence="2">
    <location>
        <begin position="1"/>
        <end position="34"/>
    </location>
</feature>
<dbReference type="CDD" id="cd05829">
    <property type="entry name" value="Sortase_F"/>
    <property type="match status" value="1"/>
</dbReference>
<dbReference type="InterPro" id="IPR023365">
    <property type="entry name" value="Sortase_dom-sf"/>
</dbReference>
<dbReference type="EMBL" id="BAAAUG010000145">
    <property type="protein sequence ID" value="GAA3135870.1"/>
    <property type="molecule type" value="Genomic_DNA"/>
</dbReference>
<dbReference type="Gene3D" id="2.40.260.10">
    <property type="entry name" value="Sortase"/>
    <property type="match status" value="1"/>
</dbReference>
<dbReference type="SUPFAM" id="SSF63817">
    <property type="entry name" value="Sortase"/>
    <property type="match status" value="1"/>
</dbReference>
<keyword evidence="2" id="KW-0732">Signal</keyword>
<proteinExistence type="predicted"/>
<keyword evidence="1" id="KW-0378">Hydrolase</keyword>
<gene>
    <name evidence="3" type="ORF">GCM10010449_65510</name>
</gene>
<keyword evidence="4" id="KW-1185">Reference proteome</keyword>
<dbReference type="Proteomes" id="UP001501637">
    <property type="component" value="Unassembled WGS sequence"/>
</dbReference>
<dbReference type="InterPro" id="IPR005754">
    <property type="entry name" value="Sortase"/>
</dbReference>
<evidence type="ECO:0000256" key="1">
    <source>
        <dbReference type="ARBA" id="ARBA00022801"/>
    </source>
</evidence>
<sequence length="215" mass="22266">MLVAATDTPRRSPAVRALKGLVLTLAATTTFAFAVSEQHAGPPQPAMADGHARAATAATRAAAPLPASRPLRVTVPAIRVDAPLMDLGLEDSGRLAAPPEIDKNLAGWWAGGPAPGAQGTAVIAGHVDVPNGPAVFYDLGALTPGMKIGISREDGTKARFIVDGVDVYDADNFPDDKVYADTGRPELRLITCGGGFDKQRQQYEGNVVIAAHLVG</sequence>
<evidence type="ECO:0000313" key="4">
    <source>
        <dbReference type="Proteomes" id="UP001501637"/>
    </source>
</evidence>
<organism evidence="3 4">
    <name type="scientific">Streptomyces rectiviolaceus</name>
    <dbReference type="NCBI Taxonomy" id="332591"/>
    <lineage>
        <taxon>Bacteria</taxon>
        <taxon>Bacillati</taxon>
        <taxon>Actinomycetota</taxon>
        <taxon>Actinomycetes</taxon>
        <taxon>Kitasatosporales</taxon>
        <taxon>Streptomycetaceae</taxon>
        <taxon>Streptomyces</taxon>
    </lineage>
</organism>
<comment type="caution">
    <text evidence="3">The sequence shown here is derived from an EMBL/GenBank/DDBJ whole genome shotgun (WGS) entry which is preliminary data.</text>
</comment>
<evidence type="ECO:0000313" key="3">
    <source>
        <dbReference type="EMBL" id="GAA3135870.1"/>
    </source>
</evidence>
<evidence type="ECO:0000256" key="2">
    <source>
        <dbReference type="SAM" id="SignalP"/>
    </source>
</evidence>
<dbReference type="NCBIfam" id="NF033748">
    <property type="entry name" value="class_F_sortase"/>
    <property type="match status" value="1"/>
</dbReference>
<protein>
    <submittedName>
        <fullName evidence="3">Class F sortase</fullName>
    </submittedName>
</protein>
<reference evidence="4" key="1">
    <citation type="journal article" date="2019" name="Int. J. Syst. Evol. Microbiol.">
        <title>The Global Catalogue of Microorganisms (GCM) 10K type strain sequencing project: providing services to taxonomists for standard genome sequencing and annotation.</title>
        <authorList>
            <consortium name="The Broad Institute Genomics Platform"/>
            <consortium name="The Broad Institute Genome Sequencing Center for Infectious Disease"/>
            <person name="Wu L."/>
            <person name="Ma J."/>
        </authorList>
    </citation>
    <scope>NUCLEOTIDE SEQUENCE [LARGE SCALE GENOMIC DNA]</scope>
    <source>
        <strain evidence="4">JCM 9092</strain>
    </source>
</reference>
<feature type="chain" id="PRO_5046063299" evidence="2">
    <location>
        <begin position="35"/>
        <end position="215"/>
    </location>
</feature>
<name>A0ABP6N435_9ACTN</name>
<accession>A0ABP6N435</accession>
<dbReference type="Pfam" id="PF04203">
    <property type="entry name" value="Sortase"/>
    <property type="match status" value="1"/>
</dbReference>
<dbReference type="InterPro" id="IPR042001">
    <property type="entry name" value="Sortase_F"/>
</dbReference>